<keyword evidence="1" id="KW-1133">Transmembrane helix</keyword>
<dbReference type="Proteomes" id="UP001499967">
    <property type="component" value="Unassembled WGS sequence"/>
</dbReference>
<reference evidence="2 3" key="1">
    <citation type="journal article" date="2019" name="Int. J. Syst. Evol. Microbiol.">
        <title>The Global Catalogue of Microorganisms (GCM) 10K type strain sequencing project: providing services to taxonomists for standard genome sequencing and annotation.</title>
        <authorList>
            <consortium name="The Broad Institute Genomics Platform"/>
            <consortium name="The Broad Institute Genome Sequencing Center for Infectious Disease"/>
            <person name="Wu L."/>
            <person name="Ma J."/>
        </authorList>
    </citation>
    <scope>NUCLEOTIDE SEQUENCE [LARGE SCALE GENOMIC DNA]</scope>
    <source>
        <strain evidence="2 3">JCM 11117</strain>
    </source>
</reference>
<proteinExistence type="predicted"/>
<protein>
    <submittedName>
        <fullName evidence="2">Uncharacterized protein</fullName>
    </submittedName>
</protein>
<keyword evidence="1" id="KW-0472">Membrane</keyword>
<accession>A0ABN1QN93</accession>
<organism evidence="2 3">
    <name type="scientific">Pseudonocardia zijingensis</name>
    <dbReference type="NCBI Taxonomy" id="153376"/>
    <lineage>
        <taxon>Bacteria</taxon>
        <taxon>Bacillati</taxon>
        <taxon>Actinomycetota</taxon>
        <taxon>Actinomycetes</taxon>
        <taxon>Pseudonocardiales</taxon>
        <taxon>Pseudonocardiaceae</taxon>
        <taxon>Pseudonocardia</taxon>
    </lineage>
</organism>
<feature type="transmembrane region" description="Helical" evidence="1">
    <location>
        <begin position="7"/>
        <end position="23"/>
    </location>
</feature>
<gene>
    <name evidence="2" type="ORF">GCM10009559_43140</name>
</gene>
<evidence type="ECO:0000313" key="3">
    <source>
        <dbReference type="Proteomes" id="UP001499967"/>
    </source>
</evidence>
<evidence type="ECO:0000313" key="2">
    <source>
        <dbReference type="EMBL" id="GAA0945145.1"/>
    </source>
</evidence>
<comment type="caution">
    <text evidence="2">The sequence shown here is derived from an EMBL/GenBank/DDBJ whole genome shotgun (WGS) entry which is preliminary data.</text>
</comment>
<dbReference type="EMBL" id="BAAAHP010000117">
    <property type="protein sequence ID" value="GAA0945145.1"/>
    <property type="molecule type" value="Genomic_DNA"/>
</dbReference>
<evidence type="ECO:0000256" key="1">
    <source>
        <dbReference type="SAM" id="Phobius"/>
    </source>
</evidence>
<dbReference type="RefSeq" id="WP_343943290.1">
    <property type="nucleotide sequence ID" value="NZ_BAAAHP010000117.1"/>
</dbReference>
<name>A0ABN1QN93_9PSEU</name>
<sequence length="59" mass="6266">MLLKLSPLILMVIAGAAIILRSAGLLGDLITSIVVAILILIAIAIGIYRSVKARRDRVL</sequence>
<keyword evidence="3" id="KW-1185">Reference proteome</keyword>
<keyword evidence="1" id="KW-0812">Transmembrane</keyword>
<feature type="transmembrane region" description="Helical" evidence="1">
    <location>
        <begin position="29"/>
        <end position="48"/>
    </location>
</feature>